<dbReference type="Pfam" id="PF13023">
    <property type="entry name" value="HD_3"/>
    <property type="match status" value="1"/>
</dbReference>
<protein>
    <recommendedName>
        <fullName evidence="5">5'-deoxynucleotidase</fullName>
        <ecNumber evidence="5">3.1.3.89</ecNumber>
    </recommendedName>
</protein>
<feature type="non-terminal residue" evidence="9">
    <location>
        <position position="1"/>
    </location>
</feature>
<dbReference type="InterPro" id="IPR003607">
    <property type="entry name" value="HD/PDEase_dom"/>
</dbReference>
<feature type="domain" description="HD/PDEase" evidence="8">
    <location>
        <begin position="7"/>
        <end position="126"/>
    </location>
</feature>
<comment type="subunit">
    <text evidence="4">Homodimer.</text>
</comment>
<dbReference type="GO" id="GO:0002953">
    <property type="term" value="F:5'-deoxynucleotidase activity"/>
    <property type="evidence" value="ECO:0007669"/>
    <property type="project" value="UniProtKB-EC"/>
</dbReference>
<comment type="cofactor">
    <cofactor evidence="3">
        <name>Co(2+)</name>
        <dbReference type="ChEBI" id="CHEBI:48828"/>
    </cofactor>
</comment>
<gene>
    <name evidence="9" type="ORF">KC717_06555</name>
</gene>
<dbReference type="InterPro" id="IPR006674">
    <property type="entry name" value="HD_domain"/>
</dbReference>
<proteinExistence type="predicted"/>
<dbReference type="InterPro" id="IPR039356">
    <property type="entry name" value="YfbR/HDDC2"/>
</dbReference>
<comment type="cofactor">
    <cofactor evidence="2">
        <name>Mn(2+)</name>
        <dbReference type="ChEBI" id="CHEBI:29035"/>
    </cofactor>
</comment>
<evidence type="ECO:0000313" key="10">
    <source>
        <dbReference type="Proteomes" id="UP000754563"/>
    </source>
</evidence>
<evidence type="ECO:0000256" key="7">
    <source>
        <dbReference type="ARBA" id="ARBA00022801"/>
    </source>
</evidence>
<dbReference type="Proteomes" id="UP000754563">
    <property type="component" value="Unassembled WGS sequence"/>
</dbReference>
<organism evidence="9 10">
    <name type="scientific">Candidatus Dojkabacteria bacterium</name>
    <dbReference type="NCBI Taxonomy" id="2099670"/>
    <lineage>
        <taxon>Bacteria</taxon>
        <taxon>Candidatus Dojkabacteria</taxon>
    </lineage>
</organism>
<dbReference type="PANTHER" id="PTHR11845">
    <property type="entry name" value="5'-DEOXYNUCLEOTIDASE HDDC2"/>
    <property type="match status" value="1"/>
</dbReference>
<keyword evidence="7" id="KW-0378">Hydrolase</keyword>
<reference evidence="9" key="2">
    <citation type="journal article" date="2021" name="Microbiome">
        <title>Successional dynamics and alternative stable states in a saline activated sludge microbial community over 9 years.</title>
        <authorList>
            <person name="Wang Y."/>
            <person name="Ye J."/>
            <person name="Ju F."/>
            <person name="Liu L."/>
            <person name="Boyd J.A."/>
            <person name="Deng Y."/>
            <person name="Parks D.H."/>
            <person name="Jiang X."/>
            <person name="Yin X."/>
            <person name="Woodcroft B.J."/>
            <person name="Tyson G.W."/>
            <person name="Hugenholtz P."/>
            <person name="Polz M.F."/>
            <person name="Zhang T."/>
        </authorList>
    </citation>
    <scope>NUCLEOTIDE SEQUENCE</scope>
    <source>
        <strain evidence="9">HKST-UBA11</strain>
    </source>
</reference>
<dbReference type="PANTHER" id="PTHR11845:SF13">
    <property type="entry name" value="5'-DEOXYNUCLEOTIDASE HDDC2"/>
    <property type="match status" value="1"/>
</dbReference>
<evidence type="ECO:0000256" key="2">
    <source>
        <dbReference type="ARBA" id="ARBA00001936"/>
    </source>
</evidence>
<evidence type="ECO:0000256" key="4">
    <source>
        <dbReference type="ARBA" id="ARBA00011738"/>
    </source>
</evidence>
<evidence type="ECO:0000256" key="5">
    <source>
        <dbReference type="ARBA" id="ARBA00012964"/>
    </source>
</evidence>
<evidence type="ECO:0000256" key="6">
    <source>
        <dbReference type="ARBA" id="ARBA00022723"/>
    </source>
</evidence>
<accession>A0A955RLE4</accession>
<sequence length="174" mass="20432">VNLKEGGFENVMEHTMQLALVCWYIIEDQNLDLDTEKVLKYCLVHDLVEVYSGDTDPYLSDKEYKESQSSREATALERIEREFPGLEKSILQMIKDYESQIDPEAGFVCGIDGLVPSMTLFTEESTYYQDNKIPARKFEDWNMGKAKNSKFAQQLLKNLKDYYQEQRNFFYKEN</sequence>
<evidence type="ECO:0000256" key="1">
    <source>
        <dbReference type="ARBA" id="ARBA00001638"/>
    </source>
</evidence>
<dbReference type="SMART" id="SM00471">
    <property type="entry name" value="HDc"/>
    <property type="match status" value="1"/>
</dbReference>
<keyword evidence="6" id="KW-0479">Metal-binding</keyword>
<dbReference type="EC" id="3.1.3.89" evidence="5"/>
<evidence type="ECO:0000259" key="8">
    <source>
        <dbReference type="SMART" id="SM00471"/>
    </source>
</evidence>
<dbReference type="GO" id="GO:0005737">
    <property type="term" value="C:cytoplasm"/>
    <property type="evidence" value="ECO:0007669"/>
    <property type="project" value="TreeGrafter"/>
</dbReference>
<evidence type="ECO:0000313" key="9">
    <source>
        <dbReference type="EMBL" id="MCA9386277.1"/>
    </source>
</evidence>
<comment type="catalytic activity">
    <reaction evidence="1">
        <text>a 2'-deoxyribonucleoside 5'-phosphate + H2O = a 2'-deoxyribonucleoside + phosphate</text>
        <dbReference type="Rhea" id="RHEA:36167"/>
        <dbReference type="ChEBI" id="CHEBI:15377"/>
        <dbReference type="ChEBI" id="CHEBI:18274"/>
        <dbReference type="ChEBI" id="CHEBI:43474"/>
        <dbReference type="ChEBI" id="CHEBI:65317"/>
        <dbReference type="EC" id="3.1.3.89"/>
    </reaction>
</comment>
<name>A0A955RLE4_9BACT</name>
<reference evidence="9" key="1">
    <citation type="submission" date="2020-04" db="EMBL/GenBank/DDBJ databases">
        <authorList>
            <person name="Zhang T."/>
        </authorList>
    </citation>
    <scope>NUCLEOTIDE SEQUENCE</scope>
    <source>
        <strain evidence="9">HKST-UBA11</strain>
    </source>
</reference>
<dbReference type="Gene3D" id="1.10.3210.10">
    <property type="entry name" value="Hypothetical protein af1432"/>
    <property type="match status" value="1"/>
</dbReference>
<dbReference type="GO" id="GO:0046872">
    <property type="term" value="F:metal ion binding"/>
    <property type="evidence" value="ECO:0007669"/>
    <property type="project" value="UniProtKB-KW"/>
</dbReference>
<evidence type="ECO:0000256" key="3">
    <source>
        <dbReference type="ARBA" id="ARBA00001941"/>
    </source>
</evidence>
<comment type="caution">
    <text evidence="9">The sequence shown here is derived from an EMBL/GenBank/DDBJ whole genome shotgun (WGS) entry which is preliminary data.</text>
</comment>
<dbReference type="AlphaFoldDB" id="A0A955RLE4"/>
<dbReference type="EMBL" id="JAGQLH010000114">
    <property type="protein sequence ID" value="MCA9386277.1"/>
    <property type="molecule type" value="Genomic_DNA"/>
</dbReference>
<dbReference type="SUPFAM" id="SSF109604">
    <property type="entry name" value="HD-domain/PDEase-like"/>
    <property type="match status" value="1"/>
</dbReference>